<reference evidence="4 5" key="1">
    <citation type="submission" date="2018-08" db="EMBL/GenBank/DDBJ databases">
        <title>Genome analysis of the thermophilic bacterium of the candidate phylum Aminicenantes from deep subsurface aquifer revealed its physiology and ecological role.</title>
        <authorList>
            <person name="Kadnikov V.V."/>
            <person name="Mardanov A.V."/>
            <person name="Beletsky A.V."/>
            <person name="Karnachuk O.V."/>
            <person name="Ravin N.V."/>
        </authorList>
    </citation>
    <scope>NUCLEOTIDE SEQUENCE [LARGE SCALE GENOMIC DNA]</scope>
    <source>
        <strain evidence="4">BY38</strain>
    </source>
</reference>
<dbReference type="AlphaFoldDB" id="A0A3E2BP10"/>
<proteinExistence type="inferred from homology"/>
<dbReference type="PANTHER" id="PTHR32494:SF5">
    <property type="entry name" value="ALLANTOATE AMIDOHYDROLASE"/>
    <property type="match status" value="1"/>
</dbReference>
<protein>
    <submittedName>
        <fullName evidence="4">N-carbamoyl-L-amino acid hydrolase</fullName>
    </submittedName>
</protein>
<feature type="binding site" evidence="3">
    <location>
        <position position="92"/>
    </location>
    <ligand>
        <name>Zn(2+)</name>
        <dbReference type="ChEBI" id="CHEBI:29105"/>
        <label>1</label>
    </ligand>
</feature>
<dbReference type="InterPro" id="IPR010158">
    <property type="entry name" value="Amidase_Cbmase"/>
</dbReference>
<sequence length="411" mass="44686">MKDLKVNFERLVRDLKELGTIGQDPKGGISRPSFSLPDLEARRWLRQKIEEAGLLYRQDGAGNIFGRLPGARPLVVMAGSHLDTVLNGGRYDGSVGVLAALECLRRINEEKLSLNKTLELASFTDEEGNLVGDFLGSRAFTGQLLTRELKTARTQFGQPLEEILQKAGLSVDSVARAAGARPDLAAFLEIHIEQGPVLEEEGVSIGLVTSIAGKRYYQATFVGRSGHAGTTPLELRQDAFIALSDFALRATQLVARKYYGNTITIGRVLLRPGSFSIIPGEADFTLDLRSQEPESLKAMEEEVLGLASEVASTRGLSFYHRLVDSTEPVRTSDQLLDRLKALCQELGYDYRLLPSGAGHDAQILSAVCPSAMIFIPSVDGLSHTPEEAINPEDLEKAANLLLQALISLASE</sequence>
<dbReference type="CDD" id="cd03884">
    <property type="entry name" value="M20_bAS"/>
    <property type="match status" value="1"/>
</dbReference>
<dbReference type="EMBL" id="QUAH01000003">
    <property type="protein sequence ID" value="RFT16469.1"/>
    <property type="molecule type" value="Genomic_DNA"/>
</dbReference>
<dbReference type="Proteomes" id="UP000257323">
    <property type="component" value="Unassembled WGS sequence"/>
</dbReference>
<keyword evidence="2 4" id="KW-0378">Hydrolase</keyword>
<dbReference type="PIRSF" id="PIRSF001235">
    <property type="entry name" value="Amidase_carbamoylase"/>
    <property type="match status" value="1"/>
</dbReference>
<feature type="binding site" evidence="3">
    <location>
        <position position="92"/>
    </location>
    <ligand>
        <name>Zn(2+)</name>
        <dbReference type="ChEBI" id="CHEBI:29105"/>
        <label>2</label>
    </ligand>
</feature>
<keyword evidence="3" id="KW-0479">Metal-binding</keyword>
<accession>A0A3E2BP10</accession>
<gene>
    <name evidence="4" type="ORF">OP8BY_1647</name>
</gene>
<feature type="binding site" evidence="3">
    <location>
        <position position="383"/>
    </location>
    <ligand>
        <name>Zn(2+)</name>
        <dbReference type="ChEBI" id="CHEBI:29105"/>
        <label>2</label>
    </ligand>
</feature>
<evidence type="ECO:0000256" key="1">
    <source>
        <dbReference type="ARBA" id="ARBA00006153"/>
    </source>
</evidence>
<dbReference type="InterPro" id="IPR002933">
    <property type="entry name" value="Peptidase_M20"/>
</dbReference>
<comment type="cofactor">
    <cofactor evidence="3">
        <name>Zn(2+)</name>
        <dbReference type="ChEBI" id="CHEBI:29105"/>
    </cofactor>
    <text evidence="3">Binds 2 Zn(2+) ions per subunit.</text>
</comment>
<dbReference type="GO" id="GO:0016813">
    <property type="term" value="F:hydrolase activity, acting on carbon-nitrogen (but not peptide) bonds, in linear amidines"/>
    <property type="evidence" value="ECO:0007669"/>
    <property type="project" value="InterPro"/>
</dbReference>
<dbReference type="Gene3D" id="3.40.630.10">
    <property type="entry name" value="Zn peptidases"/>
    <property type="match status" value="1"/>
</dbReference>
<dbReference type="SUPFAM" id="SSF55031">
    <property type="entry name" value="Bacterial exopeptidase dimerisation domain"/>
    <property type="match status" value="1"/>
</dbReference>
<organism evidence="4 5">
    <name type="scientific">Candidatus Saccharicenans subterraneus</name>
    <dbReference type="NCBI Taxonomy" id="2508984"/>
    <lineage>
        <taxon>Bacteria</taxon>
        <taxon>Candidatus Aminicenantota</taxon>
        <taxon>Candidatus Aminicenantia</taxon>
        <taxon>Candidatus Aminicenantales</taxon>
        <taxon>Candidatus Saccharicenantaceae</taxon>
        <taxon>Candidatus Saccharicenans</taxon>
    </lineage>
</organism>
<feature type="binding site" evidence="3">
    <location>
        <position position="81"/>
    </location>
    <ligand>
        <name>Zn(2+)</name>
        <dbReference type="ChEBI" id="CHEBI:29105"/>
        <label>1</label>
    </ligand>
</feature>
<feature type="binding site" evidence="3">
    <location>
        <position position="127"/>
    </location>
    <ligand>
        <name>Zn(2+)</name>
        <dbReference type="ChEBI" id="CHEBI:29105"/>
        <label>2</label>
    </ligand>
</feature>
<evidence type="ECO:0000313" key="4">
    <source>
        <dbReference type="EMBL" id="RFT16469.1"/>
    </source>
</evidence>
<dbReference type="Gene3D" id="3.30.70.360">
    <property type="match status" value="1"/>
</dbReference>
<dbReference type="PANTHER" id="PTHR32494">
    <property type="entry name" value="ALLANTOATE DEIMINASE-RELATED"/>
    <property type="match status" value="1"/>
</dbReference>
<dbReference type="Pfam" id="PF01546">
    <property type="entry name" value="Peptidase_M20"/>
    <property type="match status" value="1"/>
</dbReference>
<evidence type="ECO:0000256" key="3">
    <source>
        <dbReference type="PIRSR" id="PIRSR001235-1"/>
    </source>
</evidence>
<name>A0A3E2BP10_9BACT</name>
<comment type="similarity">
    <text evidence="1">Belongs to the peptidase M20 family.</text>
</comment>
<dbReference type="SUPFAM" id="SSF53187">
    <property type="entry name" value="Zn-dependent exopeptidases"/>
    <property type="match status" value="1"/>
</dbReference>
<comment type="caution">
    <text evidence="4">The sequence shown here is derived from an EMBL/GenBank/DDBJ whole genome shotgun (WGS) entry which is preliminary data.</text>
</comment>
<dbReference type="NCBIfam" id="TIGR01879">
    <property type="entry name" value="hydantase"/>
    <property type="match status" value="1"/>
</dbReference>
<evidence type="ECO:0000256" key="2">
    <source>
        <dbReference type="ARBA" id="ARBA00022801"/>
    </source>
</evidence>
<dbReference type="NCBIfam" id="NF006771">
    <property type="entry name" value="PRK09290.1-5"/>
    <property type="match status" value="1"/>
</dbReference>
<dbReference type="InterPro" id="IPR036264">
    <property type="entry name" value="Bact_exopeptidase_dim_dom"/>
</dbReference>
<feature type="binding site" evidence="3">
    <location>
        <position position="191"/>
    </location>
    <ligand>
        <name>Zn(2+)</name>
        <dbReference type="ChEBI" id="CHEBI:29105"/>
        <label>1</label>
    </ligand>
</feature>
<dbReference type="GO" id="GO:0046872">
    <property type="term" value="F:metal ion binding"/>
    <property type="evidence" value="ECO:0007669"/>
    <property type="project" value="UniProtKB-KW"/>
</dbReference>
<keyword evidence="3" id="KW-0862">Zinc</keyword>
<evidence type="ECO:0000313" key="5">
    <source>
        <dbReference type="Proteomes" id="UP000257323"/>
    </source>
</evidence>